<keyword evidence="1" id="KW-1133">Transmembrane helix</keyword>
<dbReference type="EMBL" id="JAWZYT010000556">
    <property type="protein sequence ID" value="KAK4321856.1"/>
    <property type="molecule type" value="Genomic_DNA"/>
</dbReference>
<organism evidence="2 3">
    <name type="scientific">Petrolisthes manimaculis</name>
    <dbReference type="NCBI Taxonomy" id="1843537"/>
    <lineage>
        <taxon>Eukaryota</taxon>
        <taxon>Metazoa</taxon>
        <taxon>Ecdysozoa</taxon>
        <taxon>Arthropoda</taxon>
        <taxon>Crustacea</taxon>
        <taxon>Multicrustacea</taxon>
        <taxon>Malacostraca</taxon>
        <taxon>Eumalacostraca</taxon>
        <taxon>Eucarida</taxon>
        <taxon>Decapoda</taxon>
        <taxon>Pleocyemata</taxon>
        <taxon>Anomura</taxon>
        <taxon>Galatheoidea</taxon>
        <taxon>Porcellanidae</taxon>
        <taxon>Petrolisthes</taxon>
    </lineage>
</organism>
<feature type="transmembrane region" description="Helical" evidence="1">
    <location>
        <begin position="21"/>
        <end position="50"/>
    </location>
</feature>
<feature type="transmembrane region" description="Helical" evidence="1">
    <location>
        <begin position="71"/>
        <end position="95"/>
    </location>
</feature>
<reference evidence="2" key="1">
    <citation type="submission" date="2023-11" db="EMBL/GenBank/DDBJ databases">
        <title>Genome assemblies of two species of porcelain crab, Petrolisthes cinctipes and Petrolisthes manimaculis (Anomura: Porcellanidae).</title>
        <authorList>
            <person name="Angst P."/>
        </authorList>
    </citation>
    <scope>NUCLEOTIDE SEQUENCE</scope>
    <source>
        <strain evidence="2">PB745_02</strain>
        <tissue evidence="2">Gill</tissue>
    </source>
</reference>
<gene>
    <name evidence="2" type="ORF">Pmani_007376</name>
</gene>
<evidence type="ECO:0000313" key="3">
    <source>
        <dbReference type="Proteomes" id="UP001292094"/>
    </source>
</evidence>
<keyword evidence="3" id="KW-1185">Reference proteome</keyword>
<name>A0AAE1Q8I5_9EUCA</name>
<evidence type="ECO:0000313" key="2">
    <source>
        <dbReference type="EMBL" id="KAK4321856.1"/>
    </source>
</evidence>
<comment type="caution">
    <text evidence="2">The sequence shown here is derived from an EMBL/GenBank/DDBJ whole genome shotgun (WGS) entry which is preliminary data.</text>
</comment>
<sequence>MEVNDAEPMVDSILQWPWQRVVAWIGMVAVAVWVVREVVVVGLVAGFMGGVRAGMEEWKLRGVKRGLKTGFMEMLAGMGTRVLVVGGGVGAGAVLGMALVEPAGVEVGFLVGVMMVVVTAVVLWWWG</sequence>
<evidence type="ECO:0000256" key="1">
    <source>
        <dbReference type="SAM" id="Phobius"/>
    </source>
</evidence>
<dbReference type="Proteomes" id="UP001292094">
    <property type="component" value="Unassembled WGS sequence"/>
</dbReference>
<keyword evidence="1" id="KW-0472">Membrane</keyword>
<dbReference type="AlphaFoldDB" id="A0AAE1Q8I5"/>
<keyword evidence="1" id="KW-0812">Transmembrane</keyword>
<protein>
    <submittedName>
        <fullName evidence="2">Uncharacterized protein</fullName>
    </submittedName>
</protein>
<accession>A0AAE1Q8I5</accession>
<feature type="transmembrane region" description="Helical" evidence="1">
    <location>
        <begin position="107"/>
        <end position="126"/>
    </location>
</feature>
<proteinExistence type="predicted"/>